<dbReference type="Proteomes" id="UP000827092">
    <property type="component" value="Unassembled WGS sequence"/>
</dbReference>
<protein>
    <submittedName>
        <fullName evidence="2">Uncharacterized protein</fullName>
    </submittedName>
</protein>
<feature type="transmembrane region" description="Helical" evidence="1">
    <location>
        <begin position="20"/>
        <end position="44"/>
    </location>
</feature>
<keyword evidence="1" id="KW-0812">Transmembrane</keyword>
<organism evidence="2 3">
    <name type="scientific">Oedothorax gibbosus</name>
    <dbReference type="NCBI Taxonomy" id="931172"/>
    <lineage>
        <taxon>Eukaryota</taxon>
        <taxon>Metazoa</taxon>
        <taxon>Ecdysozoa</taxon>
        <taxon>Arthropoda</taxon>
        <taxon>Chelicerata</taxon>
        <taxon>Arachnida</taxon>
        <taxon>Araneae</taxon>
        <taxon>Araneomorphae</taxon>
        <taxon>Entelegynae</taxon>
        <taxon>Araneoidea</taxon>
        <taxon>Linyphiidae</taxon>
        <taxon>Erigoninae</taxon>
        <taxon>Oedothorax</taxon>
    </lineage>
</organism>
<name>A0AAV6TQ86_9ARAC</name>
<proteinExistence type="predicted"/>
<dbReference type="AlphaFoldDB" id="A0AAV6TQ86"/>
<sequence length="118" mass="13498">MARSIFSSSCNAGGMDSSFLVKMVGLTFVGLLLSCLMYVTIGYIPRGSMMESRSKFLRKLSLTNMKTIRDFEEFANIYLDRHSRDYYSSGPGDEVTLRDNENAFKKLVTVNYRNTKYK</sequence>
<dbReference type="PROSITE" id="PS51257">
    <property type="entry name" value="PROKAR_LIPOPROTEIN"/>
    <property type="match status" value="1"/>
</dbReference>
<dbReference type="Gene3D" id="3.20.20.70">
    <property type="entry name" value="Aldolase class I"/>
    <property type="match status" value="1"/>
</dbReference>
<dbReference type="InterPro" id="IPR013785">
    <property type="entry name" value="Aldolase_TIM"/>
</dbReference>
<comment type="caution">
    <text evidence="2">The sequence shown here is derived from an EMBL/GenBank/DDBJ whole genome shotgun (WGS) entry which is preliminary data.</text>
</comment>
<keyword evidence="1" id="KW-1133">Transmembrane helix</keyword>
<evidence type="ECO:0000256" key="1">
    <source>
        <dbReference type="SAM" id="Phobius"/>
    </source>
</evidence>
<reference evidence="2 3" key="1">
    <citation type="journal article" date="2022" name="Nat. Ecol. Evol.">
        <title>A masculinizing supergene underlies an exaggerated male reproductive morph in a spider.</title>
        <authorList>
            <person name="Hendrickx F."/>
            <person name="De Corte Z."/>
            <person name="Sonet G."/>
            <person name="Van Belleghem S.M."/>
            <person name="Kostlbacher S."/>
            <person name="Vangestel C."/>
        </authorList>
    </citation>
    <scope>NUCLEOTIDE SEQUENCE [LARGE SCALE GENOMIC DNA]</scope>
    <source>
        <strain evidence="2">W744_W776</strain>
    </source>
</reference>
<keyword evidence="1" id="KW-0472">Membrane</keyword>
<evidence type="ECO:0000313" key="2">
    <source>
        <dbReference type="EMBL" id="KAG8174040.1"/>
    </source>
</evidence>
<gene>
    <name evidence="2" type="ORF">JTE90_013217</name>
</gene>
<accession>A0AAV6TQ86</accession>
<keyword evidence="3" id="KW-1185">Reference proteome</keyword>
<evidence type="ECO:0000313" key="3">
    <source>
        <dbReference type="Proteomes" id="UP000827092"/>
    </source>
</evidence>
<dbReference type="EMBL" id="JAFNEN010001344">
    <property type="protein sequence ID" value="KAG8174040.1"/>
    <property type="molecule type" value="Genomic_DNA"/>
</dbReference>